<feature type="transmembrane region" description="Helical" evidence="8">
    <location>
        <begin position="200"/>
        <end position="218"/>
    </location>
</feature>
<feature type="transmembrane region" description="Helical" evidence="8">
    <location>
        <begin position="286"/>
        <end position="306"/>
    </location>
</feature>
<keyword evidence="6 8" id="KW-1133">Transmembrane helix</keyword>
<dbReference type="Proteomes" id="UP000001106">
    <property type="component" value="Chromosome"/>
</dbReference>
<evidence type="ECO:0000313" key="9">
    <source>
        <dbReference type="EMBL" id="ABR56907.1"/>
    </source>
</evidence>
<comment type="subcellular location">
    <subcellularLocation>
        <location evidence="1">Cell membrane</location>
        <topology evidence="1">Multi-pass membrane protein</topology>
    </subcellularLocation>
</comment>
<dbReference type="OrthoDB" id="147743at2157"/>
<keyword evidence="4" id="KW-1003">Cell membrane</keyword>
<feature type="transmembrane region" description="Helical" evidence="8">
    <location>
        <begin position="230"/>
        <end position="254"/>
    </location>
</feature>
<evidence type="ECO:0000256" key="3">
    <source>
        <dbReference type="ARBA" id="ARBA00022448"/>
    </source>
</evidence>
<keyword evidence="5 8" id="KW-0812">Transmembrane</keyword>
<dbReference type="GO" id="GO:0005886">
    <property type="term" value="C:plasma membrane"/>
    <property type="evidence" value="ECO:0007669"/>
    <property type="project" value="UniProtKB-SubCell"/>
</dbReference>
<evidence type="ECO:0000256" key="2">
    <source>
        <dbReference type="ARBA" id="ARBA00010145"/>
    </source>
</evidence>
<dbReference type="PANTHER" id="PTHR36838:SF3">
    <property type="entry name" value="TRANSPORTER AUXIN EFFLUX CARRIER EC FAMILY"/>
    <property type="match status" value="1"/>
</dbReference>
<dbReference type="STRING" id="419665.Maeo_1331"/>
<dbReference type="eggNOG" id="arCOG04756">
    <property type="taxonomic scope" value="Archaea"/>
</dbReference>
<dbReference type="HOGENOM" id="CLU_056175_5_2_2"/>
<organism evidence="9 10">
    <name type="scientific">Methanococcus aeolicus (strain ATCC BAA-1280 / DSM 17508 / OCM 812 / Nankai-3)</name>
    <dbReference type="NCBI Taxonomy" id="419665"/>
    <lineage>
        <taxon>Archaea</taxon>
        <taxon>Methanobacteriati</taxon>
        <taxon>Methanobacteriota</taxon>
        <taxon>Methanomada group</taxon>
        <taxon>Methanococci</taxon>
        <taxon>Methanococcales</taxon>
        <taxon>Methanococcaceae</taxon>
        <taxon>Methanococcus</taxon>
    </lineage>
</organism>
<protein>
    <submittedName>
        <fullName evidence="9">Auxin Efflux Carrier</fullName>
    </submittedName>
</protein>
<gene>
    <name evidence="9" type="ordered locus">Maeo_1331</name>
</gene>
<reference evidence="9" key="1">
    <citation type="submission" date="2007-06" db="EMBL/GenBank/DDBJ databases">
        <title>Complete sequence of Methanococcus aeolicus Nankai-3.</title>
        <authorList>
            <consortium name="US DOE Joint Genome Institute"/>
            <person name="Copeland A."/>
            <person name="Lucas S."/>
            <person name="Lapidus A."/>
            <person name="Barry K."/>
            <person name="Glavina del Rio T."/>
            <person name="Dalin E."/>
            <person name="Tice H."/>
            <person name="Pitluck S."/>
            <person name="Chain P."/>
            <person name="Malfatti S."/>
            <person name="Shin M."/>
            <person name="Vergez L."/>
            <person name="Schmutz J."/>
            <person name="Larimer F."/>
            <person name="Land M."/>
            <person name="Hauser L."/>
            <person name="Kyrpides N."/>
            <person name="Lykidis A."/>
            <person name="Sieprawska-Lupa M."/>
            <person name="Whitman W.B."/>
            <person name="Richardson P."/>
        </authorList>
    </citation>
    <scope>NUCLEOTIDE SEQUENCE [LARGE SCALE GENOMIC DNA]</scope>
    <source>
        <strain evidence="9">Nankai-3</strain>
    </source>
</reference>
<evidence type="ECO:0000256" key="6">
    <source>
        <dbReference type="ARBA" id="ARBA00022989"/>
    </source>
</evidence>
<dbReference type="EMBL" id="CP000743">
    <property type="protein sequence ID" value="ABR56907.1"/>
    <property type="molecule type" value="Genomic_DNA"/>
</dbReference>
<comment type="similarity">
    <text evidence="2">Belongs to the auxin efflux carrier (TC 2.A.69) family.</text>
</comment>
<dbReference type="GeneID" id="5326322"/>
<feature type="transmembrane region" description="Helical" evidence="8">
    <location>
        <begin position="6"/>
        <end position="23"/>
    </location>
</feature>
<dbReference type="PANTHER" id="PTHR36838">
    <property type="entry name" value="AUXIN EFFLUX CARRIER FAMILY PROTEIN"/>
    <property type="match status" value="1"/>
</dbReference>
<proteinExistence type="inferred from homology"/>
<dbReference type="AlphaFoldDB" id="A6UWN5"/>
<name>A6UWN5_META3</name>
<keyword evidence="3" id="KW-0813">Transport</keyword>
<feature type="transmembrane region" description="Helical" evidence="8">
    <location>
        <begin position="61"/>
        <end position="82"/>
    </location>
</feature>
<dbReference type="InterPro" id="IPR038770">
    <property type="entry name" value="Na+/solute_symporter_sf"/>
</dbReference>
<dbReference type="RefSeq" id="WP_011974039.1">
    <property type="nucleotide sequence ID" value="NC_009635.1"/>
</dbReference>
<accession>A6UWN5</accession>
<evidence type="ECO:0000256" key="8">
    <source>
        <dbReference type="SAM" id="Phobius"/>
    </source>
</evidence>
<keyword evidence="7 8" id="KW-0472">Membrane</keyword>
<feature type="transmembrane region" description="Helical" evidence="8">
    <location>
        <begin position="260"/>
        <end position="279"/>
    </location>
</feature>
<feature type="transmembrane region" description="Helical" evidence="8">
    <location>
        <begin position="122"/>
        <end position="144"/>
    </location>
</feature>
<feature type="transmembrane region" description="Helical" evidence="8">
    <location>
        <begin position="94"/>
        <end position="116"/>
    </location>
</feature>
<feature type="transmembrane region" description="Helical" evidence="8">
    <location>
        <begin position="30"/>
        <end position="49"/>
    </location>
</feature>
<evidence type="ECO:0000256" key="5">
    <source>
        <dbReference type="ARBA" id="ARBA00022692"/>
    </source>
</evidence>
<keyword evidence="10" id="KW-1185">Reference proteome</keyword>
<dbReference type="Gene3D" id="1.20.1530.20">
    <property type="match status" value="1"/>
</dbReference>
<evidence type="ECO:0000256" key="4">
    <source>
        <dbReference type="ARBA" id="ARBA00022475"/>
    </source>
</evidence>
<evidence type="ECO:0000313" key="10">
    <source>
        <dbReference type="Proteomes" id="UP000001106"/>
    </source>
</evidence>
<sequence>MDIMIIIILLILTGYLSKYLKILKEQDRTVLNNIVVYIAMPSTIFLTIMSNVSPSDLPQYIKLPFLIFITFALCGGIGYIIGRLLKLNKESLGGLILVCGLANTGFLGYPIIYGFYGSEGLSRAIFCDMGGVFTSLLFGTYVGITFGRSNIDKNKNVLKSVITELLKFPPLITAMISVLLILLGVSISNLPEYFTNTLSYLSNATIPLIMISLGLSLSPSSAKFGMKFGLIATIVRMGIAPLIMLGSSIIFSMGGLEKNVLLLESAMPSAMMSLVFAVLYDLDVKLVASACFITTVISFAILPIIYSLL</sequence>
<dbReference type="GO" id="GO:0055085">
    <property type="term" value="P:transmembrane transport"/>
    <property type="evidence" value="ECO:0007669"/>
    <property type="project" value="InterPro"/>
</dbReference>
<dbReference type="Pfam" id="PF03547">
    <property type="entry name" value="Mem_trans"/>
    <property type="match status" value="1"/>
</dbReference>
<evidence type="ECO:0000256" key="1">
    <source>
        <dbReference type="ARBA" id="ARBA00004651"/>
    </source>
</evidence>
<feature type="transmembrane region" description="Helical" evidence="8">
    <location>
        <begin position="165"/>
        <end position="188"/>
    </location>
</feature>
<dbReference type="KEGG" id="mae:Maeo_1331"/>
<evidence type="ECO:0000256" key="7">
    <source>
        <dbReference type="ARBA" id="ARBA00023136"/>
    </source>
</evidence>
<dbReference type="InterPro" id="IPR004776">
    <property type="entry name" value="Mem_transp_PIN-like"/>
</dbReference>